<reference evidence="1" key="1">
    <citation type="submission" date="2022-06" db="EMBL/GenBank/DDBJ databases">
        <title>Alkalimarinus sp. nov., isolated from gut of a Alitta virens.</title>
        <authorList>
            <person name="Yang A.I."/>
            <person name="Shin N.-R."/>
        </authorList>
    </citation>
    <scope>NUCLEOTIDE SEQUENCE</scope>
    <source>
        <strain evidence="1">A2M4</strain>
    </source>
</reference>
<sequence>MGSENNRSKVQRLQGVWFCRSGSKPRMKGDIRAVDFEKNRSKVQRLQGV</sequence>
<name>A0ABY6N2X3_9ALTE</name>
<proteinExistence type="predicted"/>
<evidence type="ECO:0000313" key="1">
    <source>
        <dbReference type="EMBL" id="UZE96375.1"/>
    </source>
</evidence>
<keyword evidence="2" id="KW-1185">Reference proteome</keyword>
<dbReference type="EMBL" id="CP100390">
    <property type="protein sequence ID" value="UZE96375.1"/>
    <property type="molecule type" value="Genomic_DNA"/>
</dbReference>
<organism evidence="1 2">
    <name type="scientific">Alkalimarinus alittae</name>
    <dbReference type="NCBI Taxonomy" id="2961619"/>
    <lineage>
        <taxon>Bacteria</taxon>
        <taxon>Pseudomonadati</taxon>
        <taxon>Pseudomonadota</taxon>
        <taxon>Gammaproteobacteria</taxon>
        <taxon>Alteromonadales</taxon>
        <taxon>Alteromonadaceae</taxon>
        <taxon>Alkalimarinus</taxon>
    </lineage>
</organism>
<gene>
    <name evidence="1" type="ORF">NKI27_01110</name>
</gene>
<dbReference type="Proteomes" id="UP001163739">
    <property type="component" value="Chromosome"/>
</dbReference>
<accession>A0ABY6N2X3</accession>
<protein>
    <submittedName>
        <fullName evidence="1">Uncharacterized protein</fullName>
    </submittedName>
</protein>
<evidence type="ECO:0000313" key="2">
    <source>
        <dbReference type="Proteomes" id="UP001163739"/>
    </source>
</evidence>
<dbReference type="RefSeq" id="WP_265047860.1">
    <property type="nucleotide sequence ID" value="NZ_CP100390.1"/>
</dbReference>